<dbReference type="AlphaFoldDB" id="A0A2T8KGS5"/>
<reference evidence="2" key="1">
    <citation type="submission" date="2018-04" db="EMBL/GenBank/DDBJ databases">
        <title>WGS assembly of Panicum hallii.</title>
        <authorList>
            <person name="Lovell J."/>
            <person name="Jenkins J."/>
            <person name="Lowry D."/>
            <person name="Mamidi S."/>
            <person name="Sreedasyam A."/>
            <person name="Weng X."/>
            <person name="Barry K."/>
            <person name="Bonette J."/>
            <person name="Campitelli B."/>
            <person name="Daum C."/>
            <person name="Gordon S."/>
            <person name="Gould B."/>
            <person name="Lipzen A."/>
            <person name="Macqueen A."/>
            <person name="Palacio-Mejia J."/>
            <person name="Plott C."/>
            <person name="Shakirov E."/>
            <person name="Shu S."/>
            <person name="Yoshinaga Y."/>
            <person name="Zane M."/>
            <person name="Rokhsar D."/>
            <person name="Grimwood J."/>
            <person name="Schmutz J."/>
            <person name="Juenger T."/>
        </authorList>
    </citation>
    <scope>NUCLEOTIDE SEQUENCE [LARGE SCALE GENOMIC DNA]</scope>
    <source>
        <strain evidence="2">FIL2</strain>
    </source>
</reference>
<feature type="region of interest" description="Disordered" evidence="1">
    <location>
        <begin position="1"/>
        <end position="24"/>
    </location>
</feature>
<evidence type="ECO:0000256" key="1">
    <source>
        <dbReference type="SAM" id="MobiDB-lite"/>
    </source>
</evidence>
<name>A0A2T8KGS5_9POAL</name>
<proteinExistence type="predicted"/>
<gene>
    <name evidence="2" type="ORF">PAHAL_3G019400</name>
</gene>
<evidence type="ECO:0000313" key="2">
    <source>
        <dbReference type="EMBL" id="PVH61381.1"/>
    </source>
</evidence>
<dbReference type="Proteomes" id="UP000243499">
    <property type="component" value="Chromosome 3"/>
</dbReference>
<protein>
    <submittedName>
        <fullName evidence="2">Uncharacterized protein</fullName>
    </submittedName>
</protein>
<accession>A0A2T8KGS5</accession>
<dbReference type="Gramene" id="PVH61381">
    <property type="protein sequence ID" value="PVH61381"/>
    <property type="gene ID" value="PAHAL_3G019400"/>
</dbReference>
<sequence>MAASSAHAKSQNFRLTPKSRQHHSAAPFAEAVTFWSTICSKGNPEENATTSSSELDNFRFLFLEKVTR</sequence>
<organism evidence="2">
    <name type="scientific">Panicum hallii</name>
    <dbReference type="NCBI Taxonomy" id="206008"/>
    <lineage>
        <taxon>Eukaryota</taxon>
        <taxon>Viridiplantae</taxon>
        <taxon>Streptophyta</taxon>
        <taxon>Embryophyta</taxon>
        <taxon>Tracheophyta</taxon>
        <taxon>Spermatophyta</taxon>
        <taxon>Magnoliopsida</taxon>
        <taxon>Liliopsida</taxon>
        <taxon>Poales</taxon>
        <taxon>Poaceae</taxon>
        <taxon>PACMAD clade</taxon>
        <taxon>Panicoideae</taxon>
        <taxon>Panicodae</taxon>
        <taxon>Paniceae</taxon>
        <taxon>Panicinae</taxon>
        <taxon>Panicum</taxon>
        <taxon>Panicum sect. Panicum</taxon>
    </lineage>
</organism>
<dbReference type="EMBL" id="CM008048">
    <property type="protein sequence ID" value="PVH61381.1"/>
    <property type="molecule type" value="Genomic_DNA"/>
</dbReference>